<keyword evidence="3" id="KW-1185">Reference proteome</keyword>
<sequence>MSRPVLSVACLLLLVACGGRDDADAALQAQTAPGAPMPAAPAVVNDTPAGQRIETDVRALADDAMAGRETGTQGFDRAADYVAKRFAESGLQPAGDDGTWFQRVPLVRAVADPAAATLSISRNGRTIALRAQDQFLPMADFNATEGDVTAPAVFVGQAIHAPELGHDDFAGVELTGRIAIVFGGAPRGFEPNPFAHYASLRTKTEAVVARGAIGLVVVNTVDDEAGSPWARSVAQASRPAMRLRDADDRAIDAPAQLRASARVAATAADLVFADGPRTSAELFDAARAGTLKPFALPGTLTLQTRTAIDRLESRNVVGVLPGRDSARAGESIVHTAHLDHIGTGAPVEGDAIYNGALDNALGVAILIEAARELADADAAPARSTVFAALTAEEQGLLGAEWLARHPPAPASRLVANLNIDMPILTAPTRDIVAIGSEHSSLKTAVTQAAAEIGVDVSPDPFPEEVAFVRSDQYAFVRAGIPALYLDAGVASANESQDPKVAATWFLRNCYHQPCDQVDLPIQYGDAARMARVSAAITRIVGDAETAPQWNDGDFFGTRFGARR</sequence>
<comment type="caution">
    <text evidence="2">The sequence shown here is derived from an EMBL/GenBank/DDBJ whole genome shotgun (WGS) entry which is preliminary data.</text>
</comment>
<dbReference type="PANTHER" id="PTHR12147:SF26">
    <property type="entry name" value="PEPTIDASE M28 DOMAIN-CONTAINING PROTEIN"/>
    <property type="match status" value="1"/>
</dbReference>
<dbReference type="GO" id="GO:0006508">
    <property type="term" value="P:proteolysis"/>
    <property type="evidence" value="ECO:0007669"/>
    <property type="project" value="InterPro"/>
</dbReference>
<evidence type="ECO:0000313" key="3">
    <source>
        <dbReference type="Proteomes" id="UP000295543"/>
    </source>
</evidence>
<protein>
    <submittedName>
        <fullName evidence="2">M28 family peptidase</fullName>
    </submittedName>
</protein>
<dbReference type="Proteomes" id="UP000295543">
    <property type="component" value="Unassembled WGS sequence"/>
</dbReference>
<dbReference type="PANTHER" id="PTHR12147">
    <property type="entry name" value="METALLOPEPTIDASE M28 FAMILY MEMBER"/>
    <property type="match status" value="1"/>
</dbReference>
<dbReference type="Pfam" id="PF04389">
    <property type="entry name" value="Peptidase_M28"/>
    <property type="match status" value="1"/>
</dbReference>
<accession>A0A4R5U9G5</accession>
<name>A0A4R5U9G5_9GAMM</name>
<dbReference type="InterPro" id="IPR045175">
    <property type="entry name" value="M28_fam"/>
</dbReference>
<dbReference type="Gene3D" id="3.50.30.30">
    <property type="match status" value="1"/>
</dbReference>
<dbReference type="OrthoDB" id="9778250at2"/>
<dbReference type="GO" id="GO:0008235">
    <property type="term" value="F:metalloexopeptidase activity"/>
    <property type="evidence" value="ECO:0007669"/>
    <property type="project" value="InterPro"/>
</dbReference>
<proteinExistence type="predicted"/>
<gene>
    <name evidence="2" type="ORF">E2F49_11685</name>
</gene>
<evidence type="ECO:0000313" key="2">
    <source>
        <dbReference type="EMBL" id="TDK30988.1"/>
    </source>
</evidence>
<dbReference type="SUPFAM" id="SSF53187">
    <property type="entry name" value="Zn-dependent exopeptidases"/>
    <property type="match status" value="1"/>
</dbReference>
<dbReference type="EMBL" id="SMTG01000004">
    <property type="protein sequence ID" value="TDK30988.1"/>
    <property type="molecule type" value="Genomic_DNA"/>
</dbReference>
<dbReference type="PROSITE" id="PS51257">
    <property type="entry name" value="PROKAR_LIPOPROTEIN"/>
    <property type="match status" value="1"/>
</dbReference>
<dbReference type="InterPro" id="IPR007484">
    <property type="entry name" value="Peptidase_M28"/>
</dbReference>
<evidence type="ECO:0000259" key="1">
    <source>
        <dbReference type="Pfam" id="PF04389"/>
    </source>
</evidence>
<reference evidence="2 3" key="1">
    <citation type="submission" date="2019-03" db="EMBL/GenBank/DDBJ databases">
        <title>Luteimonas zhaokaii sp.nov., isolated from the rectal contents of Plateau pika in Yushu, Qinghai Province, China.</title>
        <authorList>
            <person name="Zhang G."/>
        </authorList>
    </citation>
    <scope>NUCLEOTIDE SEQUENCE [LARGE SCALE GENOMIC DNA]</scope>
    <source>
        <strain evidence="2 3">THG-MD21</strain>
    </source>
</reference>
<dbReference type="RefSeq" id="WP_133394040.1">
    <property type="nucleotide sequence ID" value="NZ_SMTG01000004.1"/>
</dbReference>
<dbReference type="AlphaFoldDB" id="A0A4R5U9G5"/>
<organism evidence="2 3">
    <name type="scientific">Luteimonas terrae</name>
    <dbReference type="NCBI Taxonomy" id="1530191"/>
    <lineage>
        <taxon>Bacteria</taxon>
        <taxon>Pseudomonadati</taxon>
        <taxon>Pseudomonadota</taxon>
        <taxon>Gammaproteobacteria</taxon>
        <taxon>Lysobacterales</taxon>
        <taxon>Lysobacteraceae</taxon>
        <taxon>Luteimonas</taxon>
    </lineage>
</organism>
<feature type="domain" description="Peptidase M28" evidence="1">
    <location>
        <begin position="315"/>
        <end position="535"/>
    </location>
</feature>
<dbReference type="Gene3D" id="3.40.630.10">
    <property type="entry name" value="Zn peptidases"/>
    <property type="match status" value="2"/>
</dbReference>